<dbReference type="AlphaFoldDB" id="A0AAJ0MF32"/>
<dbReference type="Gene3D" id="1.20.1250.20">
    <property type="entry name" value="MFS general substrate transporter like domains"/>
    <property type="match status" value="2"/>
</dbReference>
<comment type="subcellular location">
    <subcellularLocation>
        <location evidence="1">Membrane</location>
        <topology evidence="1">Multi-pass membrane protein</topology>
    </subcellularLocation>
</comment>
<evidence type="ECO:0000259" key="8">
    <source>
        <dbReference type="PROSITE" id="PS50850"/>
    </source>
</evidence>
<name>A0AAJ0MF32_9PEZI</name>
<dbReference type="InterPro" id="IPR011701">
    <property type="entry name" value="MFS"/>
</dbReference>
<feature type="transmembrane region" description="Helical" evidence="7">
    <location>
        <begin position="183"/>
        <end position="205"/>
    </location>
</feature>
<dbReference type="PANTHER" id="PTHR43791">
    <property type="entry name" value="PERMEASE-RELATED"/>
    <property type="match status" value="1"/>
</dbReference>
<keyword evidence="3 7" id="KW-0812">Transmembrane</keyword>
<feature type="transmembrane region" description="Helical" evidence="7">
    <location>
        <begin position="92"/>
        <end position="109"/>
    </location>
</feature>
<dbReference type="InterPro" id="IPR020846">
    <property type="entry name" value="MFS_dom"/>
</dbReference>
<feature type="transmembrane region" description="Helical" evidence="7">
    <location>
        <begin position="415"/>
        <end position="434"/>
    </location>
</feature>
<keyword evidence="2" id="KW-0813">Transport</keyword>
<proteinExistence type="predicted"/>
<gene>
    <name evidence="9" type="ORF">B0T25DRAFT_591205</name>
</gene>
<organism evidence="9 10">
    <name type="scientific">Lasiosphaeria hispida</name>
    <dbReference type="NCBI Taxonomy" id="260671"/>
    <lineage>
        <taxon>Eukaryota</taxon>
        <taxon>Fungi</taxon>
        <taxon>Dikarya</taxon>
        <taxon>Ascomycota</taxon>
        <taxon>Pezizomycotina</taxon>
        <taxon>Sordariomycetes</taxon>
        <taxon>Sordariomycetidae</taxon>
        <taxon>Sordariales</taxon>
        <taxon>Lasiosphaeriaceae</taxon>
        <taxon>Lasiosphaeria</taxon>
    </lineage>
</organism>
<accession>A0AAJ0MF32</accession>
<evidence type="ECO:0000256" key="7">
    <source>
        <dbReference type="SAM" id="Phobius"/>
    </source>
</evidence>
<dbReference type="InterPro" id="IPR036259">
    <property type="entry name" value="MFS_trans_sf"/>
</dbReference>
<evidence type="ECO:0000256" key="1">
    <source>
        <dbReference type="ARBA" id="ARBA00004141"/>
    </source>
</evidence>
<feature type="transmembrane region" description="Helical" evidence="7">
    <location>
        <begin position="217"/>
        <end position="237"/>
    </location>
</feature>
<feature type="region of interest" description="Disordered" evidence="6">
    <location>
        <begin position="1"/>
        <end position="23"/>
    </location>
</feature>
<feature type="transmembrane region" description="Helical" evidence="7">
    <location>
        <begin position="356"/>
        <end position="376"/>
    </location>
</feature>
<feature type="transmembrane region" description="Helical" evidence="7">
    <location>
        <begin position="121"/>
        <end position="141"/>
    </location>
</feature>
<feature type="transmembrane region" description="Helical" evidence="7">
    <location>
        <begin position="330"/>
        <end position="349"/>
    </location>
</feature>
<protein>
    <submittedName>
        <fullName evidence="9">Pantothenate transporter liz1</fullName>
    </submittedName>
</protein>
<evidence type="ECO:0000256" key="4">
    <source>
        <dbReference type="ARBA" id="ARBA00022989"/>
    </source>
</evidence>
<dbReference type="SUPFAM" id="SSF103473">
    <property type="entry name" value="MFS general substrate transporter"/>
    <property type="match status" value="1"/>
</dbReference>
<keyword evidence="4 7" id="KW-1133">Transmembrane helix</keyword>
<evidence type="ECO:0000313" key="10">
    <source>
        <dbReference type="Proteomes" id="UP001275084"/>
    </source>
</evidence>
<dbReference type="GO" id="GO:0022857">
    <property type="term" value="F:transmembrane transporter activity"/>
    <property type="evidence" value="ECO:0007669"/>
    <property type="project" value="InterPro"/>
</dbReference>
<evidence type="ECO:0000313" key="9">
    <source>
        <dbReference type="EMBL" id="KAK3353814.1"/>
    </source>
</evidence>
<reference evidence="9" key="2">
    <citation type="submission" date="2023-06" db="EMBL/GenBank/DDBJ databases">
        <authorList>
            <consortium name="Lawrence Berkeley National Laboratory"/>
            <person name="Haridas S."/>
            <person name="Hensen N."/>
            <person name="Bonometti L."/>
            <person name="Westerberg I."/>
            <person name="Brannstrom I.O."/>
            <person name="Guillou S."/>
            <person name="Cros-Aarteil S."/>
            <person name="Calhoun S."/>
            <person name="Kuo A."/>
            <person name="Mondo S."/>
            <person name="Pangilinan J."/>
            <person name="Riley R."/>
            <person name="Labutti K."/>
            <person name="Andreopoulos B."/>
            <person name="Lipzen A."/>
            <person name="Chen C."/>
            <person name="Yanf M."/>
            <person name="Daum C."/>
            <person name="Ng V."/>
            <person name="Clum A."/>
            <person name="Steindorff A."/>
            <person name="Ohm R."/>
            <person name="Martin F."/>
            <person name="Silar P."/>
            <person name="Natvig D."/>
            <person name="Lalanne C."/>
            <person name="Gautier V."/>
            <person name="Ament-Velasquez S.L."/>
            <person name="Kruys A."/>
            <person name="Hutchinson M.I."/>
            <person name="Powell A.J."/>
            <person name="Barry K."/>
            <person name="Miller A.N."/>
            <person name="Grigoriev I.V."/>
            <person name="Debuchy R."/>
            <person name="Gladieux P."/>
            <person name="Thoren M.H."/>
            <person name="Johannesson H."/>
        </authorList>
    </citation>
    <scope>NUCLEOTIDE SEQUENCE</scope>
    <source>
        <strain evidence="9">CBS 955.72</strain>
    </source>
</reference>
<evidence type="ECO:0000256" key="5">
    <source>
        <dbReference type="ARBA" id="ARBA00023136"/>
    </source>
</evidence>
<feature type="transmembrane region" description="Helical" evidence="7">
    <location>
        <begin position="147"/>
        <end position="171"/>
    </location>
</feature>
<feature type="compositionally biased region" description="Basic and acidic residues" evidence="6">
    <location>
        <begin position="13"/>
        <end position="23"/>
    </location>
</feature>
<dbReference type="FunFam" id="1.20.1250.20:FF:000057">
    <property type="entry name" value="MFS general substrate transporter"/>
    <property type="match status" value="1"/>
</dbReference>
<reference evidence="9" key="1">
    <citation type="journal article" date="2023" name="Mol. Phylogenet. Evol.">
        <title>Genome-scale phylogeny and comparative genomics of the fungal order Sordariales.</title>
        <authorList>
            <person name="Hensen N."/>
            <person name="Bonometti L."/>
            <person name="Westerberg I."/>
            <person name="Brannstrom I.O."/>
            <person name="Guillou S."/>
            <person name="Cros-Aarteil S."/>
            <person name="Calhoun S."/>
            <person name="Haridas S."/>
            <person name="Kuo A."/>
            <person name="Mondo S."/>
            <person name="Pangilinan J."/>
            <person name="Riley R."/>
            <person name="LaButti K."/>
            <person name="Andreopoulos B."/>
            <person name="Lipzen A."/>
            <person name="Chen C."/>
            <person name="Yan M."/>
            <person name="Daum C."/>
            <person name="Ng V."/>
            <person name="Clum A."/>
            <person name="Steindorff A."/>
            <person name="Ohm R.A."/>
            <person name="Martin F."/>
            <person name="Silar P."/>
            <person name="Natvig D.O."/>
            <person name="Lalanne C."/>
            <person name="Gautier V."/>
            <person name="Ament-Velasquez S.L."/>
            <person name="Kruys A."/>
            <person name="Hutchinson M.I."/>
            <person name="Powell A.J."/>
            <person name="Barry K."/>
            <person name="Miller A.N."/>
            <person name="Grigoriev I.V."/>
            <person name="Debuchy R."/>
            <person name="Gladieux P."/>
            <person name="Hiltunen Thoren M."/>
            <person name="Johannesson H."/>
        </authorList>
    </citation>
    <scope>NUCLEOTIDE SEQUENCE</scope>
    <source>
        <strain evidence="9">CBS 955.72</strain>
    </source>
</reference>
<dbReference type="Pfam" id="PF07690">
    <property type="entry name" value="MFS_1"/>
    <property type="match status" value="1"/>
</dbReference>
<dbReference type="Proteomes" id="UP001275084">
    <property type="component" value="Unassembled WGS sequence"/>
</dbReference>
<feature type="transmembrane region" description="Helical" evidence="7">
    <location>
        <begin position="446"/>
        <end position="469"/>
    </location>
</feature>
<evidence type="ECO:0000256" key="2">
    <source>
        <dbReference type="ARBA" id="ARBA00022448"/>
    </source>
</evidence>
<evidence type="ECO:0000256" key="3">
    <source>
        <dbReference type="ARBA" id="ARBA00022692"/>
    </source>
</evidence>
<keyword evidence="5 7" id="KW-0472">Membrane</keyword>
<feature type="transmembrane region" description="Helical" evidence="7">
    <location>
        <begin position="291"/>
        <end position="310"/>
    </location>
</feature>
<feature type="domain" description="Major facilitator superfamily (MFS) profile" evidence="8">
    <location>
        <begin position="55"/>
        <end position="473"/>
    </location>
</feature>
<sequence length="480" mass="52044">MAAPRPQLSIEATHSEKSVSKDDADAKVGVVEIPDGPAWSLGEERKLVRKVDLALLPTVWIMSLLSYMDRANLGNAAIAGLSSDLQVTSSKYSLAVLILYVGYIPWVFPSNQIIARVRPSIYLPTIMILWGTITCCTAAIQTYPQLLALRVLLGMLEAGLTPGTIFVFSCWYRPDEQAKRTAVFISTSLLGGAFGSLIAGAVTGGLEGVRGMRGWRWLYLIEGATTIGWAIVSLFLLPDYPATCRRLTESERIIAIKRMQNSGIHIHDNAKAPKMGIAKVTKLAVTDVRNWLVVLGGLLLGSATVLPYFYPTLVKLLGFTPSTAQYMTVPIWMFGFVCAITTGFAADLIPQYRALTVAAALTVTTIMAIIICGVYNHVARYVLLVLMAGGVWSSLSLGISLCVSLFQDLQPEVRAFAQSMSSMSGNFAFIYGAYLFPAEFAPNHVLGFAVIAGASGGAALTYVALHLLVRRQKRRKHGEK</sequence>
<dbReference type="PANTHER" id="PTHR43791:SF38">
    <property type="entry name" value="MAJOR FACILITATOR SUPERFAMILY (MFS) PROFILE DOMAIN-CONTAINING PROTEIN"/>
    <property type="match status" value="1"/>
</dbReference>
<comment type="caution">
    <text evidence="9">The sequence shown here is derived from an EMBL/GenBank/DDBJ whole genome shotgun (WGS) entry which is preliminary data.</text>
</comment>
<feature type="transmembrane region" description="Helical" evidence="7">
    <location>
        <begin position="382"/>
        <end position="403"/>
    </location>
</feature>
<dbReference type="GO" id="GO:0016020">
    <property type="term" value="C:membrane"/>
    <property type="evidence" value="ECO:0007669"/>
    <property type="project" value="UniProtKB-SubCell"/>
</dbReference>
<evidence type="ECO:0000256" key="6">
    <source>
        <dbReference type="SAM" id="MobiDB-lite"/>
    </source>
</evidence>
<dbReference type="PROSITE" id="PS50850">
    <property type="entry name" value="MFS"/>
    <property type="match status" value="1"/>
</dbReference>
<dbReference type="EMBL" id="JAUIQD010000004">
    <property type="protein sequence ID" value="KAK3353814.1"/>
    <property type="molecule type" value="Genomic_DNA"/>
</dbReference>
<keyword evidence="10" id="KW-1185">Reference proteome</keyword>